<proteinExistence type="predicted"/>
<evidence type="ECO:0000313" key="2">
    <source>
        <dbReference type="EMBL" id="KAK3675036.1"/>
    </source>
</evidence>
<accession>A0AAE0WNH6</accession>
<keyword evidence="1" id="KW-0560">Oxidoreductase</keyword>
<evidence type="ECO:0000313" key="3">
    <source>
        <dbReference type="Proteomes" id="UP001274830"/>
    </source>
</evidence>
<dbReference type="PANTHER" id="PTHR43157">
    <property type="entry name" value="PHOSPHATIDYLINOSITOL-GLYCAN BIOSYNTHESIS CLASS F PROTEIN-RELATED"/>
    <property type="match status" value="1"/>
</dbReference>
<sequence length="336" mass="37255">MAPFIFEVFWSRFNPPKDTTPSFAGKTLIITGANTGVGYEAALKFARLGTQRLILGVRSLKKGDNAKSRIEATLDQEGEKRQGTIEVWQLDMLSYSSLQAFVARVEKEVPRLDYLVLNAGIVMATHQMSDYGWEKTLQVNALSTTLLGLLLMPKLRASKTPEFTPVLEIIGSGSAYWPSKLLTSKSSGGILAAYNDPSNFDAANTYAVSKTFVEYIKTALVSLATNAQTGEPDVVIVSVCPGPTKSEVARDHTVWWIVFAIKMFRYLQRSGEEGARSYVSGLFLSQEGQGAFWQHDRIREPMPLLQGEEGAKHQEQVWEEIVEALKKDVPEVKDLV</sequence>
<evidence type="ECO:0008006" key="4">
    <source>
        <dbReference type="Google" id="ProtNLM"/>
    </source>
</evidence>
<dbReference type="Pfam" id="PF00106">
    <property type="entry name" value="adh_short"/>
    <property type="match status" value="1"/>
</dbReference>
<evidence type="ECO:0000256" key="1">
    <source>
        <dbReference type="ARBA" id="ARBA00023002"/>
    </source>
</evidence>
<name>A0AAE0WNH6_9PEZI</name>
<dbReference type="PANTHER" id="PTHR43157:SF22">
    <property type="entry name" value="SHORT-CHAIN DEHYDROGENASE_REDUCTASE PHMF"/>
    <property type="match status" value="1"/>
</dbReference>
<comment type="caution">
    <text evidence="2">The sequence shown here is derived from an EMBL/GenBank/DDBJ whole genome shotgun (WGS) entry which is preliminary data.</text>
</comment>
<dbReference type="GO" id="GO:0016491">
    <property type="term" value="F:oxidoreductase activity"/>
    <property type="evidence" value="ECO:0007669"/>
    <property type="project" value="UniProtKB-KW"/>
</dbReference>
<dbReference type="AlphaFoldDB" id="A0AAE0WNH6"/>
<dbReference type="Gene3D" id="3.40.50.720">
    <property type="entry name" value="NAD(P)-binding Rossmann-like Domain"/>
    <property type="match status" value="1"/>
</dbReference>
<dbReference type="Proteomes" id="UP001274830">
    <property type="component" value="Unassembled WGS sequence"/>
</dbReference>
<organism evidence="2 3">
    <name type="scientific">Recurvomyces mirabilis</name>
    <dbReference type="NCBI Taxonomy" id="574656"/>
    <lineage>
        <taxon>Eukaryota</taxon>
        <taxon>Fungi</taxon>
        <taxon>Dikarya</taxon>
        <taxon>Ascomycota</taxon>
        <taxon>Pezizomycotina</taxon>
        <taxon>Dothideomycetes</taxon>
        <taxon>Dothideomycetidae</taxon>
        <taxon>Mycosphaerellales</taxon>
        <taxon>Teratosphaeriaceae</taxon>
        <taxon>Recurvomyces</taxon>
    </lineage>
</organism>
<dbReference type="SUPFAM" id="SSF51735">
    <property type="entry name" value="NAD(P)-binding Rossmann-fold domains"/>
    <property type="match status" value="1"/>
</dbReference>
<gene>
    <name evidence="2" type="ORF">LTR78_004969</name>
</gene>
<protein>
    <recommendedName>
        <fullName evidence="4">NAD(P)-binding protein</fullName>
    </recommendedName>
</protein>
<dbReference type="InterPro" id="IPR036291">
    <property type="entry name" value="NAD(P)-bd_dom_sf"/>
</dbReference>
<dbReference type="EMBL" id="JAUTXT010000016">
    <property type="protein sequence ID" value="KAK3675036.1"/>
    <property type="molecule type" value="Genomic_DNA"/>
</dbReference>
<dbReference type="PRINTS" id="PR00081">
    <property type="entry name" value="GDHRDH"/>
</dbReference>
<dbReference type="InterPro" id="IPR002347">
    <property type="entry name" value="SDR_fam"/>
</dbReference>
<keyword evidence="3" id="KW-1185">Reference proteome</keyword>
<reference evidence="2" key="1">
    <citation type="submission" date="2023-07" db="EMBL/GenBank/DDBJ databases">
        <title>Black Yeasts Isolated from many extreme environments.</title>
        <authorList>
            <person name="Coleine C."/>
            <person name="Stajich J.E."/>
            <person name="Selbmann L."/>
        </authorList>
    </citation>
    <scope>NUCLEOTIDE SEQUENCE</scope>
    <source>
        <strain evidence="2">CCFEE 5485</strain>
    </source>
</reference>